<protein>
    <recommendedName>
        <fullName evidence="3">Fe2OG dioxygenase domain-containing protein</fullName>
    </recommendedName>
</protein>
<keyword evidence="1" id="KW-1133">Transmembrane helix</keyword>
<organism evidence="2">
    <name type="scientific">viral metagenome</name>
    <dbReference type="NCBI Taxonomy" id="1070528"/>
    <lineage>
        <taxon>unclassified sequences</taxon>
        <taxon>metagenomes</taxon>
        <taxon>organismal metagenomes</taxon>
    </lineage>
</organism>
<keyword evidence="1" id="KW-0812">Transmembrane</keyword>
<dbReference type="AlphaFoldDB" id="A0A6C0LMV2"/>
<evidence type="ECO:0008006" key="3">
    <source>
        <dbReference type="Google" id="ProtNLM"/>
    </source>
</evidence>
<evidence type="ECO:0000256" key="1">
    <source>
        <dbReference type="SAM" id="Phobius"/>
    </source>
</evidence>
<evidence type="ECO:0000313" key="2">
    <source>
        <dbReference type="EMBL" id="QHU31680.1"/>
    </source>
</evidence>
<keyword evidence="1" id="KW-0472">Membrane</keyword>
<reference evidence="2" key="1">
    <citation type="journal article" date="2020" name="Nature">
        <title>Giant virus diversity and host interactions through global metagenomics.</title>
        <authorList>
            <person name="Schulz F."/>
            <person name="Roux S."/>
            <person name="Paez-Espino D."/>
            <person name="Jungbluth S."/>
            <person name="Walsh D.A."/>
            <person name="Denef V.J."/>
            <person name="McMahon K.D."/>
            <person name="Konstantinidis K.T."/>
            <person name="Eloe-Fadrosh E.A."/>
            <person name="Kyrpides N.C."/>
            <person name="Woyke T."/>
        </authorList>
    </citation>
    <scope>NUCLEOTIDE SEQUENCE</scope>
    <source>
        <strain evidence="2">GVMAG-M-3300027963-41</strain>
    </source>
</reference>
<accession>A0A6C0LMV2</accession>
<proteinExistence type="predicted"/>
<name>A0A6C0LMV2_9ZZZZ</name>
<dbReference type="Gene3D" id="2.60.120.620">
    <property type="entry name" value="q2cbj1_9rhob like domain"/>
    <property type="match status" value="1"/>
</dbReference>
<sequence>MKITVSSLFLLIFLIIITAMCLLMVYFILRTTYYVNYLTNCDPKAPFCYIKKIKLSIPNEFLGPLDQIAQSEGTRVEIYKKRQKAVSIQKLQAQLPEIVEWYKSLTTQISEVIGEKVKVTPLNQPNSLSLVVYEKEGDFIDWHFDTNHYSGRYFTLLLPVTTAPTCGNYQYRNAEGETETVYLQQGEAILFEGDRVFHKGKELCKNQRRVVLSCTFTSSQTITPPEAILNFIKNWGIFGEIA</sequence>
<dbReference type="EMBL" id="MN740532">
    <property type="protein sequence ID" value="QHU31680.1"/>
    <property type="molecule type" value="Genomic_DNA"/>
</dbReference>
<feature type="transmembrane region" description="Helical" evidence="1">
    <location>
        <begin position="7"/>
        <end position="29"/>
    </location>
</feature>